<sequence>MANLKKKSIVDWLIDAIHAANYVLITFEKTTHTALEQIRRDLKKQDTTFKVIKNVLFEKAVNKLSQSEKSYRDIAKKVLPLANKSAVIIFKGEWLDGLKKYHNATKEDENFSFKFGYIDNELYQKEDMIRLANLPRRNELIAKIIGSLKNPMARTTRALTYNMQKFVYVLSQKAKQ</sequence>
<dbReference type="SUPFAM" id="SSF160369">
    <property type="entry name" value="Ribosomal protein L10-like"/>
    <property type="match status" value="1"/>
</dbReference>
<dbReference type="EMBL" id="MGAL01000039">
    <property type="protein sequence ID" value="OGK46836.1"/>
    <property type="molecule type" value="Genomic_DNA"/>
</dbReference>
<evidence type="ECO:0000256" key="2">
    <source>
        <dbReference type="ARBA" id="ARBA00022980"/>
    </source>
</evidence>
<comment type="similarity">
    <text evidence="1">Belongs to the universal ribosomal protein uL10 family.</text>
</comment>
<name>A0A1F7IU16_9BACT</name>
<protein>
    <recommendedName>
        <fullName evidence="4">Large ribosomal subunit protein uL10</fullName>
    </recommendedName>
    <alternativeName>
        <fullName evidence="5">50S ribosomal protein L10</fullName>
    </alternativeName>
</protein>
<dbReference type="Gene3D" id="6.10.250.290">
    <property type="match status" value="1"/>
</dbReference>
<gene>
    <name evidence="6" type="ORF">A3A93_06275</name>
</gene>
<dbReference type="InterPro" id="IPR047865">
    <property type="entry name" value="Ribosomal_uL10_bac_type"/>
</dbReference>
<accession>A0A1F7IU16</accession>
<dbReference type="PANTHER" id="PTHR11560">
    <property type="entry name" value="39S RIBOSOMAL PROTEIN L10, MITOCHONDRIAL"/>
    <property type="match status" value="1"/>
</dbReference>
<keyword evidence="3" id="KW-0687">Ribonucleoprotein</keyword>
<keyword evidence="2 6" id="KW-0689">Ribosomal protein</keyword>
<dbReference type="AlphaFoldDB" id="A0A1F7IU16"/>
<dbReference type="STRING" id="1802061.A3A93_06275"/>
<organism evidence="6 7">
    <name type="scientific">Candidatus Roizmanbacteria bacterium RIFCSPLOWO2_01_FULL_38_12</name>
    <dbReference type="NCBI Taxonomy" id="1802061"/>
    <lineage>
        <taxon>Bacteria</taxon>
        <taxon>Candidatus Roizmaniibacteriota</taxon>
    </lineage>
</organism>
<proteinExistence type="inferred from homology"/>
<reference evidence="6 7" key="1">
    <citation type="journal article" date="2016" name="Nat. Commun.">
        <title>Thousands of microbial genomes shed light on interconnected biogeochemical processes in an aquifer system.</title>
        <authorList>
            <person name="Anantharaman K."/>
            <person name="Brown C.T."/>
            <person name="Hug L.A."/>
            <person name="Sharon I."/>
            <person name="Castelle C.J."/>
            <person name="Probst A.J."/>
            <person name="Thomas B.C."/>
            <person name="Singh A."/>
            <person name="Wilkins M.J."/>
            <person name="Karaoz U."/>
            <person name="Brodie E.L."/>
            <person name="Williams K.H."/>
            <person name="Hubbard S.S."/>
            <person name="Banfield J.F."/>
        </authorList>
    </citation>
    <scope>NUCLEOTIDE SEQUENCE [LARGE SCALE GENOMIC DNA]</scope>
</reference>
<dbReference type="Proteomes" id="UP000177141">
    <property type="component" value="Unassembled WGS sequence"/>
</dbReference>
<dbReference type="InterPro" id="IPR043141">
    <property type="entry name" value="Ribosomal_uL10-like_sf"/>
</dbReference>
<evidence type="ECO:0000256" key="5">
    <source>
        <dbReference type="ARBA" id="ARBA00035502"/>
    </source>
</evidence>
<dbReference type="GO" id="GO:0005840">
    <property type="term" value="C:ribosome"/>
    <property type="evidence" value="ECO:0007669"/>
    <property type="project" value="UniProtKB-KW"/>
</dbReference>
<dbReference type="Gene3D" id="3.30.70.1730">
    <property type="match status" value="1"/>
</dbReference>
<dbReference type="GO" id="GO:1990904">
    <property type="term" value="C:ribonucleoprotein complex"/>
    <property type="evidence" value="ECO:0007669"/>
    <property type="project" value="UniProtKB-KW"/>
</dbReference>
<dbReference type="Pfam" id="PF00466">
    <property type="entry name" value="Ribosomal_L10"/>
    <property type="match status" value="1"/>
</dbReference>
<comment type="caution">
    <text evidence="6">The sequence shown here is derived from an EMBL/GenBank/DDBJ whole genome shotgun (WGS) entry which is preliminary data.</text>
</comment>
<dbReference type="NCBIfam" id="NF000955">
    <property type="entry name" value="PRK00099.1-1"/>
    <property type="match status" value="1"/>
</dbReference>
<dbReference type="InterPro" id="IPR001790">
    <property type="entry name" value="Ribosomal_uL10"/>
</dbReference>
<evidence type="ECO:0000256" key="4">
    <source>
        <dbReference type="ARBA" id="ARBA00035202"/>
    </source>
</evidence>
<evidence type="ECO:0000313" key="7">
    <source>
        <dbReference type="Proteomes" id="UP000177141"/>
    </source>
</evidence>
<evidence type="ECO:0000256" key="1">
    <source>
        <dbReference type="ARBA" id="ARBA00008889"/>
    </source>
</evidence>
<evidence type="ECO:0000313" key="6">
    <source>
        <dbReference type="EMBL" id="OGK46836.1"/>
    </source>
</evidence>
<evidence type="ECO:0000256" key="3">
    <source>
        <dbReference type="ARBA" id="ARBA00023274"/>
    </source>
</evidence>